<proteinExistence type="predicted"/>
<protein>
    <submittedName>
        <fullName evidence="1">Uncharacterized protein</fullName>
    </submittedName>
</protein>
<sequence>MPRRLVYLTATDAFAFLRLLPGSDRGKEIEI</sequence>
<comment type="caution">
    <text evidence="1">The sequence shown here is derived from an EMBL/GenBank/DDBJ whole genome shotgun (WGS) entry which is preliminary data.</text>
</comment>
<dbReference type="EMBL" id="JACHJJ010000046">
    <property type="protein sequence ID" value="MBB5968029.1"/>
    <property type="molecule type" value="Genomic_DNA"/>
</dbReference>
<dbReference type="AlphaFoldDB" id="A0A841DEW9"/>
<dbReference type="Proteomes" id="UP000562352">
    <property type="component" value="Unassembled WGS sequence"/>
</dbReference>
<accession>A0A841DEW9</accession>
<keyword evidence="2" id="KW-1185">Reference proteome</keyword>
<organism evidence="1 2">
    <name type="scientific">Planomonospora venezuelensis</name>
    <dbReference type="NCBI Taxonomy" id="1999"/>
    <lineage>
        <taxon>Bacteria</taxon>
        <taxon>Bacillati</taxon>
        <taxon>Actinomycetota</taxon>
        <taxon>Actinomycetes</taxon>
        <taxon>Streptosporangiales</taxon>
        <taxon>Streptosporangiaceae</taxon>
        <taxon>Planomonospora</taxon>
    </lineage>
</organism>
<reference evidence="1 2" key="1">
    <citation type="submission" date="2020-08" db="EMBL/GenBank/DDBJ databases">
        <title>Genomic Encyclopedia of Type Strains, Phase III (KMG-III): the genomes of soil and plant-associated and newly described type strains.</title>
        <authorList>
            <person name="Whitman W."/>
        </authorList>
    </citation>
    <scope>NUCLEOTIDE SEQUENCE [LARGE SCALE GENOMIC DNA]</scope>
    <source>
        <strain evidence="1 2">CECT 3303</strain>
    </source>
</reference>
<evidence type="ECO:0000313" key="1">
    <source>
        <dbReference type="EMBL" id="MBB5968029.1"/>
    </source>
</evidence>
<name>A0A841DEW9_PLAVE</name>
<gene>
    <name evidence="1" type="ORF">FHS22_007347</name>
</gene>
<evidence type="ECO:0000313" key="2">
    <source>
        <dbReference type="Proteomes" id="UP000562352"/>
    </source>
</evidence>